<organism evidence="1 2">
    <name type="scientific">Caenorhabditis briggsae</name>
    <dbReference type="NCBI Taxonomy" id="6238"/>
    <lineage>
        <taxon>Eukaryota</taxon>
        <taxon>Metazoa</taxon>
        <taxon>Ecdysozoa</taxon>
        <taxon>Nematoda</taxon>
        <taxon>Chromadorea</taxon>
        <taxon>Rhabditida</taxon>
        <taxon>Rhabditina</taxon>
        <taxon>Rhabditomorpha</taxon>
        <taxon>Rhabditoidea</taxon>
        <taxon>Rhabditidae</taxon>
        <taxon>Peloderinae</taxon>
        <taxon>Caenorhabditis</taxon>
    </lineage>
</organism>
<name>A0AAE8ZM19_CAEBR</name>
<evidence type="ECO:0000313" key="2">
    <source>
        <dbReference type="Proteomes" id="UP000827892"/>
    </source>
</evidence>
<evidence type="ECO:0000313" key="1">
    <source>
        <dbReference type="EMBL" id="ULT79415.1"/>
    </source>
</evidence>
<accession>A0AAE8ZM19</accession>
<dbReference type="AlphaFoldDB" id="A0AAE8ZM19"/>
<dbReference type="EMBL" id="CP090896">
    <property type="protein sequence ID" value="ULT79415.1"/>
    <property type="molecule type" value="Genomic_DNA"/>
</dbReference>
<proteinExistence type="predicted"/>
<protein>
    <submittedName>
        <fullName evidence="1">Uncharacterized protein</fullName>
    </submittedName>
</protein>
<sequence>MIDPIIIFREPSEMNSKCVLAVLVLISLPLGTPAMSLKRHYRRPVCEPSQSCSYSYQQFTFELCDCPQAESCPMGNGVQLKGITYQFCGSRELPVCAPHEIAAEINNLQTSIYCVCPFEKIYVKQKELPINKVNVKYVCQEKEMCEAGQICGAGNHIVGIKSFCQCVDNLKCQISMPNVFNPLVIQNATCQSV</sequence>
<gene>
    <name evidence="1" type="ORF">L3Y34_010203</name>
</gene>
<reference evidence="1 2" key="1">
    <citation type="submission" date="2022-05" db="EMBL/GenBank/DDBJ databases">
        <title>Chromosome-level reference genomes for two strains of Caenorhabditis briggsae: an improved platform for comparative genomics.</title>
        <authorList>
            <person name="Stevens L."/>
            <person name="Andersen E.C."/>
        </authorList>
    </citation>
    <scope>NUCLEOTIDE SEQUENCE [LARGE SCALE GENOMIC DNA]</scope>
    <source>
        <strain evidence="1">QX1410_ONT</strain>
        <tissue evidence="1">Whole-organism</tissue>
    </source>
</reference>
<dbReference type="Proteomes" id="UP000827892">
    <property type="component" value="Chromosome X"/>
</dbReference>